<sequence>MKYEFNFMLDEKMYKQSNKEGREAIKNIKKNKIIQNNIITALIGLVVSIIIFYCVSGFNLNTTALYIILVFVVLFLFYRLGIKNQTYFLKQKNYIEGNHHIIVNEKIIKRELDYCSLEYKWALIKDVLITSNCIFVVSVENKFIFVPRSVFEDYIELKKFHNFVKANINNLSYENSIKDYVKKMGGSIISIKRNTDDNTPFFKETRDKIIYKFEYKINDEIKEGWVMFGGIRADWKV</sequence>
<feature type="transmembrane region" description="Helical" evidence="1">
    <location>
        <begin position="64"/>
        <end position="82"/>
    </location>
</feature>
<dbReference type="Proteomes" id="UP000192468">
    <property type="component" value="Unassembled WGS sequence"/>
</dbReference>
<keyword evidence="1" id="KW-1133">Transmembrane helix</keyword>
<evidence type="ECO:0000313" key="3">
    <source>
        <dbReference type="Proteomes" id="UP000192468"/>
    </source>
</evidence>
<dbReference type="RefSeq" id="WP_084114193.1">
    <property type="nucleotide sequence ID" value="NZ_FWXH01000002.1"/>
</dbReference>
<dbReference type="EMBL" id="FWXH01000002">
    <property type="protein sequence ID" value="SMC19806.1"/>
    <property type="molecule type" value="Genomic_DNA"/>
</dbReference>
<accession>A0A1W1X7A0</accession>
<reference evidence="2 3" key="1">
    <citation type="submission" date="2017-04" db="EMBL/GenBank/DDBJ databases">
        <authorList>
            <person name="Afonso C.L."/>
            <person name="Miller P.J."/>
            <person name="Scott M.A."/>
            <person name="Spackman E."/>
            <person name="Goraichik I."/>
            <person name="Dimitrov K.M."/>
            <person name="Suarez D.L."/>
            <person name="Swayne D.E."/>
        </authorList>
    </citation>
    <scope>NUCLEOTIDE SEQUENCE [LARGE SCALE GENOMIC DNA]</scope>
    <source>
        <strain evidence="2 3">DSM 12555</strain>
    </source>
</reference>
<evidence type="ECO:0000313" key="2">
    <source>
        <dbReference type="EMBL" id="SMC19806.1"/>
    </source>
</evidence>
<keyword evidence="1" id="KW-0472">Membrane</keyword>
<evidence type="ECO:0008006" key="4">
    <source>
        <dbReference type="Google" id="ProtNLM"/>
    </source>
</evidence>
<proteinExistence type="predicted"/>
<keyword evidence="3" id="KW-1185">Reference proteome</keyword>
<gene>
    <name evidence="2" type="ORF">SAMN02745134_00945</name>
</gene>
<protein>
    <recommendedName>
        <fullName evidence="4">YcxB-like protein</fullName>
    </recommendedName>
</protein>
<dbReference type="AlphaFoldDB" id="A0A1W1X7A0"/>
<organism evidence="2 3">
    <name type="scientific">Clostridium acidisoli DSM 12555</name>
    <dbReference type="NCBI Taxonomy" id="1121291"/>
    <lineage>
        <taxon>Bacteria</taxon>
        <taxon>Bacillati</taxon>
        <taxon>Bacillota</taxon>
        <taxon>Clostridia</taxon>
        <taxon>Eubacteriales</taxon>
        <taxon>Clostridiaceae</taxon>
        <taxon>Clostridium</taxon>
    </lineage>
</organism>
<name>A0A1W1X7A0_9CLOT</name>
<feature type="transmembrane region" description="Helical" evidence="1">
    <location>
        <begin position="38"/>
        <end position="58"/>
    </location>
</feature>
<evidence type="ECO:0000256" key="1">
    <source>
        <dbReference type="SAM" id="Phobius"/>
    </source>
</evidence>
<keyword evidence="1" id="KW-0812">Transmembrane</keyword>